<dbReference type="Proteomes" id="UP000050761">
    <property type="component" value="Unassembled WGS sequence"/>
</dbReference>
<proteinExistence type="predicted"/>
<dbReference type="EMBL" id="UZAH01035738">
    <property type="protein sequence ID" value="VDP42385.1"/>
    <property type="molecule type" value="Genomic_DNA"/>
</dbReference>
<name>A0A183GMU7_HELPZ</name>
<accession>A0A183GMU7</accession>
<protein>
    <submittedName>
        <fullName evidence="3">Secreted protein</fullName>
    </submittedName>
</protein>
<evidence type="ECO:0000313" key="1">
    <source>
        <dbReference type="EMBL" id="VDP42385.1"/>
    </source>
</evidence>
<evidence type="ECO:0000313" key="3">
    <source>
        <dbReference type="WBParaSite" id="HPBE_0002401701-mRNA-1"/>
    </source>
</evidence>
<dbReference type="OrthoDB" id="10381350at2759"/>
<organism evidence="2 3">
    <name type="scientific">Heligmosomoides polygyrus</name>
    <name type="common">Parasitic roundworm</name>
    <dbReference type="NCBI Taxonomy" id="6339"/>
    <lineage>
        <taxon>Eukaryota</taxon>
        <taxon>Metazoa</taxon>
        <taxon>Ecdysozoa</taxon>
        <taxon>Nematoda</taxon>
        <taxon>Chromadorea</taxon>
        <taxon>Rhabditida</taxon>
        <taxon>Rhabditina</taxon>
        <taxon>Rhabditomorpha</taxon>
        <taxon>Strongyloidea</taxon>
        <taxon>Heligmosomidae</taxon>
        <taxon>Heligmosomoides</taxon>
    </lineage>
</organism>
<keyword evidence="2" id="KW-1185">Reference proteome</keyword>
<sequence>MPCSLFVPTVKGSRQCAACQSSLDEHRLTAIYVEPSTIFTAPNTPATRRKQERWVVLSSVPARRQVEPMFVRKNGGLLRG</sequence>
<dbReference type="AlphaFoldDB" id="A0A183GMU7"/>
<reference evidence="1 2" key="1">
    <citation type="submission" date="2018-11" db="EMBL/GenBank/DDBJ databases">
        <authorList>
            <consortium name="Pathogen Informatics"/>
        </authorList>
    </citation>
    <scope>NUCLEOTIDE SEQUENCE [LARGE SCALE GENOMIC DNA]</scope>
</reference>
<evidence type="ECO:0000313" key="2">
    <source>
        <dbReference type="Proteomes" id="UP000050761"/>
    </source>
</evidence>
<reference evidence="3" key="2">
    <citation type="submission" date="2019-09" db="UniProtKB">
        <authorList>
            <consortium name="WormBaseParasite"/>
        </authorList>
    </citation>
    <scope>IDENTIFICATION</scope>
</reference>
<accession>A0A3P8EE14</accession>
<dbReference type="WBParaSite" id="HPBE_0002401701-mRNA-1">
    <property type="protein sequence ID" value="HPBE_0002401701-mRNA-1"/>
    <property type="gene ID" value="HPBE_0002401701"/>
</dbReference>
<gene>
    <name evidence="1" type="ORF">HPBE_LOCUS24016</name>
</gene>